<feature type="non-terminal residue" evidence="1">
    <location>
        <position position="1"/>
    </location>
</feature>
<reference evidence="1" key="1">
    <citation type="journal article" date="2015" name="Mol. Biol. Evol.">
        <title>Extensive Horizontal Transfer and Homologous Recombination Generate Highly Chimeric Mitochondrial Genomes in Yeast.</title>
        <authorList>
            <person name="Wu B."/>
            <person name="Buljic A."/>
            <person name="Hao W."/>
        </authorList>
    </citation>
    <scope>NUCLEOTIDE SEQUENCE</scope>
    <source>
        <strain evidence="1">CBS 764</strain>
    </source>
</reference>
<gene>
    <name evidence="1" type="primary">orf120</name>
</gene>
<accession>A0A142DDH8</accession>
<protein>
    <submittedName>
        <fullName evidence="1">Uncharacterized protein</fullName>
    </submittedName>
</protein>
<dbReference type="AlphaFoldDB" id="A0A142DDH8"/>
<proteinExistence type="predicted"/>
<organism evidence="1">
    <name type="scientific">Torulaspora globosa</name>
    <dbReference type="NCBI Taxonomy" id="48254"/>
    <lineage>
        <taxon>Eukaryota</taxon>
        <taxon>Fungi</taxon>
        <taxon>Dikarya</taxon>
        <taxon>Ascomycota</taxon>
        <taxon>Saccharomycotina</taxon>
        <taxon>Saccharomycetes</taxon>
        <taxon>Saccharomycetales</taxon>
        <taxon>Saccharomycetaceae</taxon>
        <taxon>Torulaspora</taxon>
    </lineage>
</organism>
<dbReference type="EMBL" id="KM595068">
    <property type="protein sequence ID" value="AMQ25912.1"/>
    <property type="molecule type" value="Genomic_DNA"/>
</dbReference>
<evidence type="ECO:0000313" key="1">
    <source>
        <dbReference type="EMBL" id="AMQ25912.1"/>
    </source>
</evidence>
<reference evidence="1" key="2">
    <citation type="submission" date="2016-03" db="EMBL/GenBank/DDBJ databases">
        <authorList>
            <person name="Ploux O."/>
        </authorList>
    </citation>
    <scope>NUCLEOTIDE SEQUENCE</scope>
    <source>
        <strain evidence="1">CBS 764</strain>
    </source>
</reference>
<name>A0A142DDH8_9SACH</name>
<sequence>IMNNVMCSYKMSTDAWKALYNKYIMYMLNYLINHKQLKKLVKMFNIMGLYASMMYNIMTQRTNVMKWIKNYTSMFSNNLMNSNLYTSSDSKKSNKMYNINMNEWLDPAPTNYEGRGMKFD</sequence>
<geneLocation type="mitochondrion" evidence="1"/>
<keyword evidence="1" id="KW-0496">Mitochondrion</keyword>